<organism evidence="1 2">
    <name type="scientific">Rhododendron molle</name>
    <name type="common">Chinese azalea</name>
    <name type="synonym">Azalea mollis</name>
    <dbReference type="NCBI Taxonomy" id="49168"/>
    <lineage>
        <taxon>Eukaryota</taxon>
        <taxon>Viridiplantae</taxon>
        <taxon>Streptophyta</taxon>
        <taxon>Embryophyta</taxon>
        <taxon>Tracheophyta</taxon>
        <taxon>Spermatophyta</taxon>
        <taxon>Magnoliopsida</taxon>
        <taxon>eudicotyledons</taxon>
        <taxon>Gunneridae</taxon>
        <taxon>Pentapetalae</taxon>
        <taxon>asterids</taxon>
        <taxon>Ericales</taxon>
        <taxon>Ericaceae</taxon>
        <taxon>Ericoideae</taxon>
        <taxon>Rhodoreae</taxon>
        <taxon>Rhododendron</taxon>
    </lineage>
</organism>
<sequence>MCRDPSKFEHVSASLQPSLETPKAVKEKPRCNPRAKQKVATQVSTCHFIDQFSEPIRPYIESVKDVKSDGNCGFRAISTFINEDCNEHEWKQVRIDLLRELDANLTCTKEKH</sequence>
<reference evidence="1" key="1">
    <citation type="submission" date="2022-02" db="EMBL/GenBank/DDBJ databases">
        <title>Plant Genome Project.</title>
        <authorList>
            <person name="Zhang R.-G."/>
        </authorList>
    </citation>
    <scope>NUCLEOTIDE SEQUENCE</scope>
    <source>
        <strain evidence="1">AT1</strain>
    </source>
</reference>
<comment type="caution">
    <text evidence="1">The sequence shown here is derived from an EMBL/GenBank/DDBJ whole genome shotgun (WGS) entry which is preliminary data.</text>
</comment>
<dbReference type="EMBL" id="CM046396">
    <property type="protein sequence ID" value="KAI8538453.1"/>
    <property type="molecule type" value="Genomic_DNA"/>
</dbReference>
<protein>
    <submittedName>
        <fullName evidence="1">Uncharacterized protein</fullName>
    </submittedName>
</protein>
<proteinExistence type="predicted"/>
<evidence type="ECO:0000313" key="1">
    <source>
        <dbReference type="EMBL" id="KAI8538453.1"/>
    </source>
</evidence>
<dbReference type="Proteomes" id="UP001062846">
    <property type="component" value="Chromosome 9"/>
</dbReference>
<gene>
    <name evidence="1" type="ORF">RHMOL_Rhmol09G0105000</name>
</gene>
<name>A0ACC0MDS5_RHOML</name>
<evidence type="ECO:0000313" key="2">
    <source>
        <dbReference type="Proteomes" id="UP001062846"/>
    </source>
</evidence>
<keyword evidence="2" id="KW-1185">Reference proteome</keyword>
<accession>A0ACC0MDS5</accession>